<dbReference type="InterPro" id="IPR027417">
    <property type="entry name" value="P-loop_NTPase"/>
</dbReference>
<dbReference type="STRING" id="366584.SAMN05216377_116131"/>
<dbReference type="InterPro" id="IPR052156">
    <property type="entry name" value="BCAA_Transport_ATP-bd_LivF"/>
</dbReference>
<evidence type="ECO:0000256" key="6">
    <source>
        <dbReference type="ARBA" id="ARBA00022741"/>
    </source>
</evidence>
<evidence type="ECO:0000256" key="2">
    <source>
        <dbReference type="ARBA" id="ARBA00005417"/>
    </source>
</evidence>
<feature type="transmembrane region" description="Helical" evidence="11">
    <location>
        <begin position="40"/>
        <end position="63"/>
    </location>
</feature>
<comment type="subcellular location">
    <subcellularLocation>
        <location evidence="1">Cell membrane</location>
        <topology evidence="1">Multi-pass membrane protein</topology>
    </subcellularLocation>
</comment>
<evidence type="ECO:0000256" key="7">
    <source>
        <dbReference type="ARBA" id="ARBA00022840"/>
    </source>
</evidence>
<evidence type="ECO:0000256" key="5">
    <source>
        <dbReference type="ARBA" id="ARBA00022692"/>
    </source>
</evidence>
<evidence type="ECO:0000313" key="14">
    <source>
        <dbReference type="Proteomes" id="UP000198967"/>
    </source>
</evidence>
<dbReference type="EMBL" id="FNBE01000016">
    <property type="protein sequence ID" value="SDG89234.1"/>
    <property type="molecule type" value="Genomic_DNA"/>
</dbReference>
<name>A0A1G7XYH8_PSEOR</name>
<keyword evidence="3" id="KW-0813">Transport</keyword>
<dbReference type="GO" id="GO:0005524">
    <property type="term" value="F:ATP binding"/>
    <property type="evidence" value="ECO:0007669"/>
    <property type="project" value="UniProtKB-KW"/>
</dbReference>
<feature type="transmembrane region" description="Helical" evidence="11">
    <location>
        <begin position="93"/>
        <end position="110"/>
    </location>
</feature>
<organism evidence="13 14">
    <name type="scientific">Pseudonocardia oroxyli</name>
    <dbReference type="NCBI Taxonomy" id="366584"/>
    <lineage>
        <taxon>Bacteria</taxon>
        <taxon>Bacillati</taxon>
        <taxon>Actinomycetota</taxon>
        <taxon>Actinomycetes</taxon>
        <taxon>Pseudonocardiales</taxon>
        <taxon>Pseudonocardiaceae</taxon>
        <taxon>Pseudonocardia</taxon>
    </lineage>
</organism>
<gene>
    <name evidence="13" type="ORF">SAMN05216377_116131</name>
</gene>
<sequence length="830" mass="85141">MNAVLWSWRLAVRALLAPLAAVLLVVAIEGGALPAYQAYSVALAATYTVLVLSVGLLAGWAGIWSVGHPALFAIGAYTVAFGSSHGWALEPTVLVAMVLAGGCGAFLGFAGARFSVLYIALLTLAFSLVALEVINRWVDVTGGDQGAAVGELPSLFGGTLAGGGADAVVAAILTAGVVVGIAVLARSTSLRMRMVAAKSHPVVARSVGVAPEAQSALAFGVSGAATGLAGVLLGLITGFVSPETFSLTLGINSVAAAVLGGVGAVAGGVFGGVFLAFAPTLAGLLGIDQLILQGALLILTLLLLPTGVVPSLGALLRTLVRRIRPPSEAVPEPPPATADPPAVGSHTAELEVRDLGVAFGGLQALDGVSLTVRPGEVVAIIGPNGAGKTTLVNALCGLLSGGRTTGSATFAGADLFRVRATRRRRLGIGRTFQHAEVFGELTVAENLLCTSRWVTADRRRAVEALLAQVGLAGLGDRHPDQLPFGPQKRLDLARARAENARLLIMDEPFGGLDSAERGLLAAQIGRVRAAGTSVVIIDHVLEDLFAVADRVVAFDFGRPIGEGTPDQVMADEQVRRSYLGVTTAERLRPLVRAGAEPVLSLTGVTHRYGGVTALDGIDLVVRGGAVLAVVGANGAGKSTLGQILHGSLTPTAGERTVPEPVRSSLVPEGRALFRSLSVRENLEVAGYAAGVKGRELRSRIDDAAEWLPERVRTRLGLPAAALSGGEQQLLAVARALIADPRLVVVDEPALGLAPALVDEVYGRIAGLAEDGVTVVVLEQLLTRALTVAHEVVVLHEGVIGATGSPEDPSFAVRAERAYFGASSTEHPVRP</sequence>
<evidence type="ECO:0000256" key="1">
    <source>
        <dbReference type="ARBA" id="ARBA00004651"/>
    </source>
</evidence>
<keyword evidence="9 11" id="KW-1133">Transmembrane helix</keyword>
<feature type="domain" description="ABC transporter" evidence="12">
    <location>
        <begin position="350"/>
        <end position="581"/>
    </location>
</feature>
<dbReference type="InterPro" id="IPR003439">
    <property type="entry name" value="ABC_transporter-like_ATP-bd"/>
</dbReference>
<keyword evidence="8" id="KW-0029">Amino-acid transport</keyword>
<dbReference type="GO" id="GO:0016887">
    <property type="term" value="F:ATP hydrolysis activity"/>
    <property type="evidence" value="ECO:0007669"/>
    <property type="project" value="InterPro"/>
</dbReference>
<dbReference type="SUPFAM" id="SSF52540">
    <property type="entry name" value="P-loop containing nucleoside triphosphate hydrolases"/>
    <property type="match status" value="2"/>
</dbReference>
<dbReference type="Pfam" id="PF12399">
    <property type="entry name" value="BCA_ABC_TP_C"/>
    <property type="match status" value="1"/>
</dbReference>
<dbReference type="InterPro" id="IPR001851">
    <property type="entry name" value="ABC_transp_permease"/>
</dbReference>
<evidence type="ECO:0000256" key="3">
    <source>
        <dbReference type="ARBA" id="ARBA00022448"/>
    </source>
</evidence>
<dbReference type="Proteomes" id="UP000198967">
    <property type="component" value="Unassembled WGS sequence"/>
</dbReference>
<feature type="transmembrane region" description="Helical" evidence="11">
    <location>
        <begin position="117"/>
        <end position="138"/>
    </location>
</feature>
<dbReference type="SMART" id="SM00382">
    <property type="entry name" value="AAA"/>
    <property type="match status" value="2"/>
</dbReference>
<dbReference type="PANTHER" id="PTHR43820">
    <property type="entry name" value="HIGH-AFFINITY BRANCHED-CHAIN AMINO ACID TRANSPORT ATP-BINDING PROTEIN LIVF"/>
    <property type="match status" value="1"/>
</dbReference>
<protein>
    <submittedName>
        <fullName evidence="13">Monosaccharide ABC transporter ATP-binding protein, CUT2 family</fullName>
    </submittedName>
</protein>
<dbReference type="PROSITE" id="PS50893">
    <property type="entry name" value="ABC_TRANSPORTER_2"/>
    <property type="match status" value="2"/>
</dbReference>
<evidence type="ECO:0000256" key="11">
    <source>
        <dbReference type="SAM" id="Phobius"/>
    </source>
</evidence>
<evidence type="ECO:0000259" key="12">
    <source>
        <dbReference type="PROSITE" id="PS50893"/>
    </source>
</evidence>
<dbReference type="InterPro" id="IPR032823">
    <property type="entry name" value="BCA_ABC_TP_C"/>
</dbReference>
<feature type="transmembrane region" description="Helical" evidence="11">
    <location>
        <begin position="216"/>
        <end position="241"/>
    </location>
</feature>
<dbReference type="InterPro" id="IPR017871">
    <property type="entry name" value="ABC_transporter-like_CS"/>
</dbReference>
<evidence type="ECO:0000313" key="13">
    <source>
        <dbReference type="EMBL" id="SDG89234.1"/>
    </source>
</evidence>
<keyword evidence="4" id="KW-1003">Cell membrane</keyword>
<keyword evidence="6" id="KW-0547">Nucleotide-binding</keyword>
<dbReference type="PROSITE" id="PS00211">
    <property type="entry name" value="ABC_TRANSPORTER_1"/>
    <property type="match status" value="1"/>
</dbReference>
<evidence type="ECO:0000256" key="10">
    <source>
        <dbReference type="ARBA" id="ARBA00023136"/>
    </source>
</evidence>
<reference evidence="13 14" key="1">
    <citation type="submission" date="2016-10" db="EMBL/GenBank/DDBJ databases">
        <authorList>
            <person name="de Groot N.N."/>
        </authorList>
    </citation>
    <scope>NUCLEOTIDE SEQUENCE [LARGE SCALE GENOMIC DNA]</scope>
    <source>
        <strain evidence="13 14">CGMCC 4.3143</strain>
    </source>
</reference>
<keyword evidence="5 11" id="KW-0812">Transmembrane</keyword>
<comment type="similarity">
    <text evidence="2">Belongs to the ABC transporter superfamily.</text>
</comment>
<dbReference type="Pfam" id="PF02653">
    <property type="entry name" value="BPD_transp_2"/>
    <property type="match status" value="1"/>
</dbReference>
<keyword evidence="7 13" id="KW-0067">ATP-binding</keyword>
<feature type="transmembrane region" description="Helical" evidence="11">
    <location>
        <begin position="290"/>
        <end position="316"/>
    </location>
</feature>
<dbReference type="GO" id="GO:0015807">
    <property type="term" value="P:L-amino acid transport"/>
    <property type="evidence" value="ECO:0007669"/>
    <property type="project" value="TreeGrafter"/>
</dbReference>
<dbReference type="Gene3D" id="3.40.50.300">
    <property type="entry name" value="P-loop containing nucleotide triphosphate hydrolases"/>
    <property type="match status" value="2"/>
</dbReference>
<accession>A0A1G7XYH8</accession>
<dbReference type="PANTHER" id="PTHR43820:SF4">
    <property type="entry name" value="HIGH-AFFINITY BRANCHED-CHAIN AMINO ACID TRANSPORT ATP-BINDING PROTEIN LIVF"/>
    <property type="match status" value="1"/>
</dbReference>
<evidence type="ECO:0000256" key="8">
    <source>
        <dbReference type="ARBA" id="ARBA00022970"/>
    </source>
</evidence>
<dbReference type="GO" id="GO:0015658">
    <property type="term" value="F:branched-chain amino acid transmembrane transporter activity"/>
    <property type="evidence" value="ECO:0007669"/>
    <property type="project" value="InterPro"/>
</dbReference>
<dbReference type="Pfam" id="PF00005">
    <property type="entry name" value="ABC_tran"/>
    <property type="match status" value="2"/>
</dbReference>
<dbReference type="CDD" id="cd06581">
    <property type="entry name" value="TM_PBP1_LivM_like"/>
    <property type="match status" value="1"/>
</dbReference>
<keyword evidence="14" id="KW-1185">Reference proteome</keyword>
<feature type="transmembrane region" description="Helical" evidence="11">
    <location>
        <begin position="253"/>
        <end position="278"/>
    </location>
</feature>
<feature type="transmembrane region" description="Helical" evidence="11">
    <location>
        <begin position="158"/>
        <end position="184"/>
    </location>
</feature>
<feature type="domain" description="ABC transporter" evidence="12">
    <location>
        <begin position="599"/>
        <end position="821"/>
    </location>
</feature>
<dbReference type="AlphaFoldDB" id="A0A1G7XYH8"/>
<proteinExistence type="inferred from homology"/>
<evidence type="ECO:0000256" key="4">
    <source>
        <dbReference type="ARBA" id="ARBA00022475"/>
    </source>
</evidence>
<dbReference type="GO" id="GO:0005886">
    <property type="term" value="C:plasma membrane"/>
    <property type="evidence" value="ECO:0007669"/>
    <property type="project" value="UniProtKB-SubCell"/>
</dbReference>
<dbReference type="InterPro" id="IPR043428">
    <property type="entry name" value="LivM-like"/>
</dbReference>
<dbReference type="InterPro" id="IPR003593">
    <property type="entry name" value="AAA+_ATPase"/>
</dbReference>
<evidence type="ECO:0000256" key="9">
    <source>
        <dbReference type="ARBA" id="ARBA00022989"/>
    </source>
</evidence>
<keyword evidence="10 11" id="KW-0472">Membrane</keyword>